<protein>
    <submittedName>
        <fullName evidence="7">MFS family permease</fullName>
    </submittedName>
</protein>
<evidence type="ECO:0000256" key="3">
    <source>
        <dbReference type="ARBA" id="ARBA00022989"/>
    </source>
</evidence>
<accession>A0A840PCB9</accession>
<dbReference type="GO" id="GO:0022857">
    <property type="term" value="F:transmembrane transporter activity"/>
    <property type="evidence" value="ECO:0007669"/>
    <property type="project" value="InterPro"/>
</dbReference>
<proteinExistence type="predicted"/>
<keyword evidence="4 5" id="KW-0472">Membrane</keyword>
<reference evidence="7 8" key="1">
    <citation type="submission" date="2020-08" db="EMBL/GenBank/DDBJ databases">
        <title>Genomic Encyclopedia of Type Strains, Phase IV (KMG-IV): sequencing the most valuable type-strain genomes for metagenomic binning, comparative biology and taxonomic classification.</title>
        <authorList>
            <person name="Goeker M."/>
        </authorList>
    </citation>
    <scope>NUCLEOTIDE SEQUENCE [LARGE SCALE GENOMIC DNA]</scope>
    <source>
        <strain evidence="7 8">DSM 45615</strain>
    </source>
</reference>
<feature type="transmembrane region" description="Helical" evidence="5">
    <location>
        <begin position="89"/>
        <end position="114"/>
    </location>
</feature>
<dbReference type="RefSeq" id="WP_185052040.1">
    <property type="nucleotide sequence ID" value="NZ_BAABIX010000042.1"/>
</dbReference>
<evidence type="ECO:0000313" key="7">
    <source>
        <dbReference type="EMBL" id="MBB5135070.1"/>
    </source>
</evidence>
<dbReference type="GO" id="GO:0005886">
    <property type="term" value="C:plasma membrane"/>
    <property type="evidence" value="ECO:0007669"/>
    <property type="project" value="UniProtKB-SubCell"/>
</dbReference>
<keyword evidence="8" id="KW-1185">Reference proteome</keyword>
<sequence>MTTTARSATGADPALGRTALVVLLGLIMTMLDGTIVNVAVGAFARDFGASVATIQWVLTGYLLALSMAIPVTGWAMARFGVRRMWVAALLVFTAGSVLCGAAWSIGALIVFRLLQVFTRAGLENPFTGAFWCALGIAATALVPVLLIPRVRTPAPAS</sequence>
<dbReference type="EMBL" id="JACHGN010000010">
    <property type="protein sequence ID" value="MBB5135070.1"/>
    <property type="molecule type" value="Genomic_DNA"/>
</dbReference>
<dbReference type="Proteomes" id="UP000578449">
    <property type="component" value="Unassembled WGS sequence"/>
</dbReference>
<dbReference type="SUPFAM" id="SSF103473">
    <property type="entry name" value="MFS general substrate transporter"/>
    <property type="match status" value="1"/>
</dbReference>
<comment type="caution">
    <text evidence="7">The sequence shown here is derived from an EMBL/GenBank/DDBJ whole genome shotgun (WGS) entry which is preliminary data.</text>
</comment>
<dbReference type="Gene3D" id="1.20.1720.10">
    <property type="entry name" value="Multidrug resistance protein D"/>
    <property type="match status" value="1"/>
</dbReference>
<dbReference type="PANTHER" id="PTHR23501:SF1">
    <property type="entry name" value="TRANSPORT PROTEIN HSRA-RELATED"/>
    <property type="match status" value="1"/>
</dbReference>
<dbReference type="InterPro" id="IPR020846">
    <property type="entry name" value="MFS_dom"/>
</dbReference>
<gene>
    <name evidence="7" type="ORF">HNP84_004806</name>
</gene>
<keyword evidence="3 5" id="KW-1133">Transmembrane helix</keyword>
<feature type="transmembrane region" description="Helical" evidence="5">
    <location>
        <begin position="56"/>
        <end position="77"/>
    </location>
</feature>
<dbReference type="Pfam" id="PF07690">
    <property type="entry name" value="MFS_1"/>
    <property type="match status" value="1"/>
</dbReference>
<dbReference type="InterPro" id="IPR011701">
    <property type="entry name" value="MFS"/>
</dbReference>
<organism evidence="7 8">
    <name type="scientific">Thermocatellispora tengchongensis</name>
    <dbReference type="NCBI Taxonomy" id="1073253"/>
    <lineage>
        <taxon>Bacteria</taxon>
        <taxon>Bacillati</taxon>
        <taxon>Actinomycetota</taxon>
        <taxon>Actinomycetes</taxon>
        <taxon>Streptosporangiales</taxon>
        <taxon>Streptosporangiaceae</taxon>
        <taxon>Thermocatellispora</taxon>
    </lineage>
</organism>
<comment type="subcellular location">
    <subcellularLocation>
        <location evidence="1">Cell membrane</location>
        <topology evidence="1">Multi-pass membrane protein</topology>
    </subcellularLocation>
</comment>
<evidence type="ECO:0000256" key="1">
    <source>
        <dbReference type="ARBA" id="ARBA00004651"/>
    </source>
</evidence>
<dbReference type="PANTHER" id="PTHR23501">
    <property type="entry name" value="MAJOR FACILITATOR SUPERFAMILY"/>
    <property type="match status" value="1"/>
</dbReference>
<evidence type="ECO:0000259" key="6">
    <source>
        <dbReference type="PROSITE" id="PS50850"/>
    </source>
</evidence>
<evidence type="ECO:0000313" key="8">
    <source>
        <dbReference type="Proteomes" id="UP000578449"/>
    </source>
</evidence>
<dbReference type="PROSITE" id="PS50850">
    <property type="entry name" value="MFS"/>
    <property type="match status" value="1"/>
</dbReference>
<dbReference type="InterPro" id="IPR036259">
    <property type="entry name" value="MFS_trans_sf"/>
</dbReference>
<keyword evidence="2 5" id="KW-0812">Transmembrane</keyword>
<evidence type="ECO:0000256" key="4">
    <source>
        <dbReference type="ARBA" id="ARBA00023136"/>
    </source>
</evidence>
<evidence type="ECO:0000256" key="2">
    <source>
        <dbReference type="ARBA" id="ARBA00022692"/>
    </source>
</evidence>
<name>A0A840PCB9_9ACTN</name>
<dbReference type="AlphaFoldDB" id="A0A840PCB9"/>
<feature type="transmembrane region" description="Helical" evidence="5">
    <location>
        <begin position="20"/>
        <end position="44"/>
    </location>
</feature>
<feature type="transmembrane region" description="Helical" evidence="5">
    <location>
        <begin position="126"/>
        <end position="147"/>
    </location>
</feature>
<feature type="domain" description="Major facilitator superfamily (MFS) profile" evidence="6">
    <location>
        <begin position="18"/>
        <end position="157"/>
    </location>
</feature>
<evidence type="ECO:0000256" key="5">
    <source>
        <dbReference type="SAM" id="Phobius"/>
    </source>
</evidence>